<keyword evidence="2" id="KW-1185">Reference proteome</keyword>
<gene>
    <name evidence="1" type="ORF">Pint_06213</name>
</gene>
<sequence>MTDSKVRLKLLVDTKGQNVLLAEAGKDFIYFLFYLPSLHVGTVVKLLGKNIKGGSLPNLYESIETLGETYMQSNQKKNTLLNLRSSICATDTPILNLELKSVKIYLCSNYQINGDDVPNLVSPYCEEEIHPDELILEDVVDKETIVDGRFC</sequence>
<dbReference type="Proteomes" id="UP001163603">
    <property type="component" value="Chromosome 3"/>
</dbReference>
<organism evidence="1 2">
    <name type="scientific">Pistacia integerrima</name>
    <dbReference type="NCBI Taxonomy" id="434235"/>
    <lineage>
        <taxon>Eukaryota</taxon>
        <taxon>Viridiplantae</taxon>
        <taxon>Streptophyta</taxon>
        <taxon>Embryophyta</taxon>
        <taxon>Tracheophyta</taxon>
        <taxon>Spermatophyta</taxon>
        <taxon>Magnoliopsida</taxon>
        <taxon>eudicotyledons</taxon>
        <taxon>Gunneridae</taxon>
        <taxon>Pentapetalae</taxon>
        <taxon>rosids</taxon>
        <taxon>malvids</taxon>
        <taxon>Sapindales</taxon>
        <taxon>Anacardiaceae</taxon>
        <taxon>Pistacia</taxon>
    </lineage>
</organism>
<proteinExistence type="predicted"/>
<accession>A0ACC0Z0G3</accession>
<evidence type="ECO:0000313" key="1">
    <source>
        <dbReference type="EMBL" id="KAJ0044747.1"/>
    </source>
</evidence>
<comment type="caution">
    <text evidence="1">The sequence shown here is derived from an EMBL/GenBank/DDBJ whole genome shotgun (WGS) entry which is preliminary data.</text>
</comment>
<name>A0ACC0Z0G3_9ROSI</name>
<reference evidence="2" key="1">
    <citation type="journal article" date="2023" name="G3 (Bethesda)">
        <title>Genome assembly and association tests identify interacting loci associated with vigor, precocity, and sex in interspecific pistachio rootstocks.</title>
        <authorList>
            <person name="Palmer W."/>
            <person name="Jacygrad E."/>
            <person name="Sagayaradj S."/>
            <person name="Cavanaugh K."/>
            <person name="Han R."/>
            <person name="Bertier L."/>
            <person name="Beede B."/>
            <person name="Kafkas S."/>
            <person name="Golino D."/>
            <person name="Preece J."/>
            <person name="Michelmore R."/>
        </authorList>
    </citation>
    <scope>NUCLEOTIDE SEQUENCE [LARGE SCALE GENOMIC DNA]</scope>
</reference>
<dbReference type="EMBL" id="CM047738">
    <property type="protein sequence ID" value="KAJ0044747.1"/>
    <property type="molecule type" value="Genomic_DNA"/>
</dbReference>
<evidence type="ECO:0000313" key="2">
    <source>
        <dbReference type="Proteomes" id="UP001163603"/>
    </source>
</evidence>
<protein>
    <submittedName>
        <fullName evidence="1">Uncharacterized protein</fullName>
    </submittedName>
</protein>